<evidence type="ECO:0000256" key="3">
    <source>
        <dbReference type="SAM" id="SignalP"/>
    </source>
</evidence>
<dbReference type="EMBL" id="MVGC01000513">
    <property type="protein sequence ID" value="RJE18664.1"/>
    <property type="molecule type" value="Genomic_DNA"/>
</dbReference>
<reference evidence="5" key="1">
    <citation type="submission" date="2017-02" db="EMBL/GenBank/DDBJ databases">
        <authorList>
            <person name="Tafer H."/>
            <person name="Lopandic K."/>
        </authorList>
    </citation>
    <scope>NUCLEOTIDE SEQUENCE [LARGE SCALE GENOMIC DNA]</scope>
    <source>
        <strain evidence="5">CBS 366.77</strain>
    </source>
</reference>
<evidence type="ECO:0000256" key="1">
    <source>
        <dbReference type="SAM" id="MobiDB-lite"/>
    </source>
</evidence>
<feature type="chain" id="PRO_5017256721" evidence="3">
    <location>
        <begin position="17"/>
        <end position="290"/>
    </location>
</feature>
<accession>A0A3A2ZH68</accession>
<dbReference type="AlphaFoldDB" id="A0A3A2ZH68"/>
<proteinExistence type="predicted"/>
<evidence type="ECO:0000256" key="2">
    <source>
        <dbReference type="SAM" id="Phobius"/>
    </source>
</evidence>
<gene>
    <name evidence="4" type="ORF">PHISCL_09000</name>
</gene>
<keyword evidence="2" id="KW-0472">Membrane</keyword>
<dbReference type="InterPro" id="IPR028000">
    <property type="entry name" value="Pma1"/>
</dbReference>
<evidence type="ECO:0000313" key="5">
    <source>
        <dbReference type="Proteomes" id="UP000266188"/>
    </source>
</evidence>
<name>A0A3A2ZH68_9EURO</name>
<comment type="caution">
    <text evidence="4">The sequence shown here is derived from an EMBL/GenBank/DDBJ whole genome shotgun (WGS) entry which is preliminary data.</text>
</comment>
<protein>
    <submittedName>
        <fullName evidence="4">Uncharacterized protein</fullName>
    </submittedName>
</protein>
<organism evidence="4 5">
    <name type="scientific">Aspergillus sclerotialis</name>
    <dbReference type="NCBI Taxonomy" id="2070753"/>
    <lineage>
        <taxon>Eukaryota</taxon>
        <taxon>Fungi</taxon>
        <taxon>Dikarya</taxon>
        <taxon>Ascomycota</taxon>
        <taxon>Pezizomycotina</taxon>
        <taxon>Eurotiomycetes</taxon>
        <taxon>Eurotiomycetidae</taxon>
        <taxon>Eurotiales</taxon>
        <taxon>Aspergillaceae</taxon>
        <taxon>Aspergillus</taxon>
        <taxon>Aspergillus subgen. Polypaecilum</taxon>
    </lineage>
</organism>
<keyword evidence="3" id="KW-0732">Signal</keyword>
<keyword evidence="5" id="KW-1185">Reference proteome</keyword>
<feature type="region of interest" description="Disordered" evidence="1">
    <location>
        <begin position="28"/>
        <end position="50"/>
    </location>
</feature>
<keyword evidence="2" id="KW-1133">Transmembrane helix</keyword>
<feature type="transmembrane region" description="Helical" evidence="2">
    <location>
        <begin position="186"/>
        <end position="207"/>
    </location>
</feature>
<feature type="signal peptide" evidence="3">
    <location>
        <begin position="1"/>
        <end position="16"/>
    </location>
</feature>
<evidence type="ECO:0000313" key="4">
    <source>
        <dbReference type="EMBL" id="RJE18664.1"/>
    </source>
</evidence>
<dbReference type="Proteomes" id="UP000266188">
    <property type="component" value="Unassembled WGS sequence"/>
</dbReference>
<sequence length="290" mass="31715">MAIAFTIAAIADLSFGVVLSPRVENGAPTSTTNLSLQTPTNPPTNKTTSPGDFPICTETNSPFSPFCLPQNGEEMIVDATYYVTWNADFYPLNATITIELRYPSSSQGDSAYTSEKTDNSYGYIPLHMQKEWLQGKKHNSLTLYIIELDSASGQRASVRQGPTIILHPKPTEHYKPSPPLAFNKTALFIGLPVSLAVAVGIVAGLYFGMRDRRKIGLGSVMGSRGKGYGAGMSKDERLNRVGETTFRDSDELSTLRKYSDDIAGSEGKDLERTSSRAFTHELLRLKSWSA</sequence>
<dbReference type="OrthoDB" id="4084551at2759"/>
<dbReference type="Pfam" id="PF14610">
    <property type="entry name" value="Psg1"/>
    <property type="match status" value="1"/>
</dbReference>
<feature type="compositionally biased region" description="Polar residues" evidence="1">
    <location>
        <begin position="28"/>
        <end position="37"/>
    </location>
</feature>
<keyword evidence="2" id="KW-0812">Transmembrane</keyword>